<dbReference type="Proteomes" id="UP000287101">
    <property type="component" value="Unassembled WGS sequence"/>
</dbReference>
<evidence type="ECO:0000313" key="1">
    <source>
        <dbReference type="EMBL" id="RSU04907.1"/>
    </source>
</evidence>
<reference evidence="1 2" key="1">
    <citation type="submission" date="2017-05" db="EMBL/GenBank/DDBJ databases">
        <title>Vagococcus spp. assemblies.</title>
        <authorList>
            <person name="Gulvik C.A."/>
        </authorList>
    </citation>
    <scope>NUCLEOTIDE SEQUENCE [LARGE SCALE GENOMIC DNA]</scope>
    <source>
        <strain evidence="1 2">CCUG 41755</strain>
    </source>
</reference>
<dbReference type="RefSeq" id="WP_126830641.1">
    <property type="nucleotide sequence ID" value="NZ_CBCRYB010000012.1"/>
</dbReference>
<protein>
    <submittedName>
        <fullName evidence="1">Uncharacterized protein</fullName>
    </submittedName>
</protein>
<sequence length="255" mass="28802">MVSVTKRLTQIKQPYGGYLPRKAFTVTTLEDHITLEQESISPQSMGLVVDYLTRVALGTAASYAFRISLKGAKLLGEDEWDYAVELLEDIKIDNWDSQDSIESACELVHYDSAFRAGLNAYSATKNNIPDEGTLSSIRTLVQRSLTFFKKYGPVTQDGFTFNDGYTTTINSGDGDFLTQDTLWDFKVSKAEPTSKNTLQLAIYYIMGKHSNDPIFDEITHVGIFNPRLNKVYHYDMRTIDPSIIKEIEQSVIEYS</sequence>
<gene>
    <name evidence="1" type="ORF">CBF31_02480</name>
</gene>
<proteinExistence type="predicted"/>
<dbReference type="OrthoDB" id="2296273at2"/>
<name>A0A430ACF6_9ENTE</name>
<keyword evidence="2" id="KW-1185">Reference proteome</keyword>
<evidence type="ECO:0000313" key="2">
    <source>
        <dbReference type="Proteomes" id="UP000287101"/>
    </source>
</evidence>
<comment type="caution">
    <text evidence="1">The sequence shown here is derived from an EMBL/GenBank/DDBJ whole genome shotgun (WGS) entry which is preliminary data.</text>
</comment>
<dbReference type="AlphaFoldDB" id="A0A430ACF6"/>
<dbReference type="EMBL" id="NGJY01000001">
    <property type="protein sequence ID" value="RSU04907.1"/>
    <property type="molecule type" value="Genomic_DNA"/>
</dbReference>
<organism evidence="1 2">
    <name type="scientific">Vagococcus fessus</name>
    <dbReference type="NCBI Taxonomy" id="120370"/>
    <lineage>
        <taxon>Bacteria</taxon>
        <taxon>Bacillati</taxon>
        <taxon>Bacillota</taxon>
        <taxon>Bacilli</taxon>
        <taxon>Lactobacillales</taxon>
        <taxon>Enterococcaceae</taxon>
        <taxon>Vagococcus</taxon>
    </lineage>
</organism>
<accession>A0A430ACF6</accession>